<sequence length="193" mass="22248">MNSHGVDFDDIHQANLLRQAESSSLVEIQHQPQHQEQAHIQDNQLGQFSCSVLHETSIQLLGIPPVLDELMQAQTTASTSLPQTPSLYQGYRSTPIRRMLSDREQFLIFVKILFKCLERADDKNLRQRAKTVVSECTRRNRLGDSQYTPLQEAVERRLKRIVGELYWCQAQVYTNRYCRQKGLVAMHQTAVPV</sequence>
<dbReference type="GeneID" id="7203735"/>
<name>B7G6P6_PHATC</name>
<dbReference type="RefSeq" id="XP_002182893.1">
    <property type="nucleotide sequence ID" value="XM_002182857.1"/>
</dbReference>
<dbReference type="AlphaFoldDB" id="B7G6P6"/>
<dbReference type="EMBL" id="CM000619">
    <property type="protein sequence ID" value="EEC45629.1"/>
    <property type="molecule type" value="Genomic_DNA"/>
</dbReference>
<dbReference type="HOGENOM" id="CLU_1411298_0_0_1"/>
<keyword evidence="2" id="KW-1185">Reference proteome</keyword>
<organism evidence="1 2">
    <name type="scientific">Phaeodactylum tricornutum (strain CCAP 1055/1)</name>
    <dbReference type="NCBI Taxonomy" id="556484"/>
    <lineage>
        <taxon>Eukaryota</taxon>
        <taxon>Sar</taxon>
        <taxon>Stramenopiles</taxon>
        <taxon>Ochrophyta</taxon>
        <taxon>Bacillariophyta</taxon>
        <taxon>Bacillariophyceae</taxon>
        <taxon>Bacillariophycidae</taxon>
        <taxon>Naviculales</taxon>
        <taxon>Phaeodactylaceae</taxon>
        <taxon>Phaeodactylum</taxon>
    </lineage>
</organism>
<dbReference type="KEGG" id="pti:PHATRDRAFT_48309"/>
<dbReference type="InParanoid" id="B7G6P6"/>
<proteinExistence type="predicted"/>
<dbReference type="OrthoDB" id="47616at2759"/>
<gene>
    <name evidence="1" type="ORF">PHATRDRAFT_48309</name>
</gene>
<accession>B7G6P6</accession>
<reference evidence="1 2" key="1">
    <citation type="journal article" date="2008" name="Nature">
        <title>The Phaeodactylum genome reveals the evolutionary history of diatom genomes.</title>
        <authorList>
            <person name="Bowler C."/>
            <person name="Allen A.E."/>
            <person name="Badger J.H."/>
            <person name="Grimwood J."/>
            <person name="Jabbari K."/>
            <person name="Kuo A."/>
            <person name="Maheswari U."/>
            <person name="Martens C."/>
            <person name="Maumus F."/>
            <person name="Otillar R.P."/>
            <person name="Rayko E."/>
            <person name="Salamov A."/>
            <person name="Vandepoele K."/>
            <person name="Beszteri B."/>
            <person name="Gruber A."/>
            <person name="Heijde M."/>
            <person name="Katinka M."/>
            <person name="Mock T."/>
            <person name="Valentin K."/>
            <person name="Verret F."/>
            <person name="Berges J.A."/>
            <person name="Brownlee C."/>
            <person name="Cadoret J.P."/>
            <person name="Chiovitti A."/>
            <person name="Choi C.J."/>
            <person name="Coesel S."/>
            <person name="De Martino A."/>
            <person name="Detter J.C."/>
            <person name="Durkin C."/>
            <person name="Falciatore A."/>
            <person name="Fournet J."/>
            <person name="Haruta M."/>
            <person name="Huysman M.J."/>
            <person name="Jenkins B.D."/>
            <person name="Jiroutova K."/>
            <person name="Jorgensen R.E."/>
            <person name="Joubert Y."/>
            <person name="Kaplan A."/>
            <person name="Kroger N."/>
            <person name="Kroth P.G."/>
            <person name="La Roche J."/>
            <person name="Lindquist E."/>
            <person name="Lommer M."/>
            <person name="Martin-Jezequel V."/>
            <person name="Lopez P.J."/>
            <person name="Lucas S."/>
            <person name="Mangogna M."/>
            <person name="McGinnis K."/>
            <person name="Medlin L.K."/>
            <person name="Montsant A."/>
            <person name="Oudot-Le Secq M.P."/>
            <person name="Napoli C."/>
            <person name="Obornik M."/>
            <person name="Parker M.S."/>
            <person name="Petit J.L."/>
            <person name="Porcel B.M."/>
            <person name="Poulsen N."/>
            <person name="Robison M."/>
            <person name="Rychlewski L."/>
            <person name="Rynearson T.A."/>
            <person name="Schmutz J."/>
            <person name="Shapiro H."/>
            <person name="Siaut M."/>
            <person name="Stanley M."/>
            <person name="Sussman M.R."/>
            <person name="Taylor A.R."/>
            <person name="Vardi A."/>
            <person name="von Dassow P."/>
            <person name="Vyverman W."/>
            <person name="Willis A."/>
            <person name="Wyrwicz L.S."/>
            <person name="Rokhsar D.S."/>
            <person name="Weissenbach J."/>
            <person name="Armbrust E.V."/>
            <person name="Green B.R."/>
            <person name="Van de Peer Y."/>
            <person name="Grigoriev I.V."/>
        </authorList>
    </citation>
    <scope>NUCLEOTIDE SEQUENCE [LARGE SCALE GENOMIC DNA]</scope>
    <source>
        <strain evidence="1 2">CCAP 1055/1</strain>
    </source>
</reference>
<dbReference type="Proteomes" id="UP000000759">
    <property type="component" value="Chromosome 17"/>
</dbReference>
<evidence type="ECO:0000313" key="2">
    <source>
        <dbReference type="Proteomes" id="UP000000759"/>
    </source>
</evidence>
<protein>
    <submittedName>
        <fullName evidence="1">Uncharacterized protein</fullName>
    </submittedName>
</protein>
<dbReference type="PaxDb" id="2850-Phatr48309"/>
<reference evidence="2" key="2">
    <citation type="submission" date="2008-08" db="EMBL/GenBank/DDBJ databases">
        <authorList>
            <consortium name="Diatom Consortium"/>
            <person name="Grigoriev I."/>
            <person name="Grimwood J."/>
            <person name="Kuo A."/>
            <person name="Otillar R.P."/>
            <person name="Salamov A."/>
            <person name="Detter J.C."/>
            <person name="Lindquist E."/>
            <person name="Shapiro H."/>
            <person name="Lucas S."/>
            <person name="Glavina del Rio T."/>
            <person name="Pitluck S."/>
            <person name="Rokhsar D."/>
            <person name="Bowler C."/>
        </authorList>
    </citation>
    <scope>GENOME REANNOTATION</scope>
    <source>
        <strain evidence="2">CCAP 1055/1</strain>
    </source>
</reference>
<evidence type="ECO:0000313" key="1">
    <source>
        <dbReference type="EMBL" id="EEC45629.1"/>
    </source>
</evidence>